<dbReference type="EMBL" id="ABXV02000074">
    <property type="protein sequence ID" value="EFB70463.1"/>
    <property type="molecule type" value="Genomic_DNA"/>
</dbReference>
<dbReference type="RefSeq" id="WP_006816370.1">
    <property type="nucleotide sequence ID" value="NZ_GG703824.1"/>
</dbReference>
<protein>
    <submittedName>
        <fullName evidence="1">Uncharacterized protein</fullName>
    </submittedName>
</protein>
<accession>D1P820</accession>
<dbReference type="AlphaFoldDB" id="D1P820"/>
<name>D1P820_9GAMM</name>
<comment type="caution">
    <text evidence="1">The sequence shown here is derived from an EMBL/GenBank/DDBJ whole genome shotgun (WGS) entry which is preliminary data.</text>
</comment>
<dbReference type="STRING" id="500637.PROVRUST_08401"/>
<evidence type="ECO:0000313" key="1">
    <source>
        <dbReference type="EMBL" id="EFB70463.1"/>
    </source>
</evidence>
<organism evidence="1 2">
    <name type="scientific">Providencia rustigianii DSM 4541</name>
    <dbReference type="NCBI Taxonomy" id="500637"/>
    <lineage>
        <taxon>Bacteria</taxon>
        <taxon>Pseudomonadati</taxon>
        <taxon>Pseudomonadota</taxon>
        <taxon>Gammaproteobacteria</taxon>
        <taxon>Enterobacterales</taxon>
        <taxon>Morganellaceae</taxon>
        <taxon>Providencia</taxon>
    </lineage>
</organism>
<dbReference type="Proteomes" id="UP000005512">
    <property type="component" value="Unassembled WGS sequence"/>
</dbReference>
<reference evidence="1" key="1">
    <citation type="submission" date="2009-12" db="EMBL/GenBank/DDBJ databases">
        <authorList>
            <person name="Weinstock G."/>
            <person name="Sodergren E."/>
            <person name="Clifton S."/>
            <person name="Fulton L."/>
            <person name="Fulton B."/>
            <person name="Courtney L."/>
            <person name="Fronick C."/>
            <person name="Harrison M."/>
            <person name="Strong C."/>
            <person name="Farmer C."/>
            <person name="Delahaunty K."/>
            <person name="Markovic C."/>
            <person name="Hall O."/>
            <person name="Minx P."/>
            <person name="Tomlinson C."/>
            <person name="Mitreva M."/>
            <person name="Nelson J."/>
            <person name="Hou S."/>
            <person name="Wollam A."/>
            <person name="Pepin K.H."/>
            <person name="Johnson M."/>
            <person name="Bhonagiri V."/>
            <person name="Nash W.E."/>
            <person name="Warren W."/>
            <person name="Chinwalla A."/>
            <person name="Mardis E.R."/>
            <person name="Wilson R.K."/>
        </authorList>
    </citation>
    <scope>NUCLEOTIDE SEQUENCE [LARGE SCALE GENOMIC DNA]</scope>
    <source>
        <strain evidence="1">DSM 4541</strain>
    </source>
</reference>
<dbReference type="HOGENOM" id="CLU_1342275_0_0_6"/>
<proteinExistence type="predicted"/>
<keyword evidence="2" id="KW-1185">Reference proteome</keyword>
<gene>
    <name evidence="1" type="ORF">PROVRUST_08401</name>
</gene>
<evidence type="ECO:0000313" key="2">
    <source>
        <dbReference type="Proteomes" id="UP000005512"/>
    </source>
</evidence>
<sequence length="204" mass="23901">MNMEYGSLSDWVSSLCSFGTLIIAYKAYKAAPKWISKKENEFFFEMASEKIPEFKRDIDELYYKLSFFPLDFSQCDEVFLKRLYDVSVENRDKNILAVQCSIYKSKVSVLPFNSYHSSKLFKNAYIDFLESTIKYSNSIFTLFYVIAVFGKDFYSQKDLVTDDFKKLIYGIKESIDCDYKSVIKLFNKLESISDNFFNDAECKA</sequence>